<name>A0A835M420_9MAGN</name>
<dbReference type="AlphaFoldDB" id="A0A835M420"/>
<dbReference type="Proteomes" id="UP000631114">
    <property type="component" value="Unassembled WGS sequence"/>
</dbReference>
<dbReference type="EMBL" id="JADFTS010000002">
    <property type="protein sequence ID" value="KAF9618340.1"/>
    <property type="molecule type" value="Genomic_DNA"/>
</dbReference>
<feature type="chain" id="PRO_5032433990" evidence="1">
    <location>
        <begin position="22"/>
        <end position="47"/>
    </location>
</feature>
<keyword evidence="1" id="KW-0732">Signal</keyword>
<feature type="signal peptide" evidence="1">
    <location>
        <begin position="1"/>
        <end position="21"/>
    </location>
</feature>
<evidence type="ECO:0000313" key="3">
    <source>
        <dbReference type="Proteomes" id="UP000631114"/>
    </source>
</evidence>
<evidence type="ECO:0000256" key="1">
    <source>
        <dbReference type="SAM" id="SignalP"/>
    </source>
</evidence>
<comment type="caution">
    <text evidence="2">The sequence shown here is derived from an EMBL/GenBank/DDBJ whole genome shotgun (WGS) entry which is preliminary data.</text>
</comment>
<organism evidence="2 3">
    <name type="scientific">Coptis chinensis</name>
    <dbReference type="NCBI Taxonomy" id="261450"/>
    <lineage>
        <taxon>Eukaryota</taxon>
        <taxon>Viridiplantae</taxon>
        <taxon>Streptophyta</taxon>
        <taxon>Embryophyta</taxon>
        <taxon>Tracheophyta</taxon>
        <taxon>Spermatophyta</taxon>
        <taxon>Magnoliopsida</taxon>
        <taxon>Ranunculales</taxon>
        <taxon>Ranunculaceae</taxon>
        <taxon>Coptidoideae</taxon>
        <taxon>Coptis</taxon>
    </lineage>
</organism>
<accession>A0A835M420</accession>
<protein>
    <submittedName>
        <fullName evidence="2">Uncharacterized protein</fullName>
    </submittedName>
</protein>
<keyword evidence="3" id="KW-1185">Reference proteome</keyword>
<evidence type="ECO:0000313" key="2">
    <source>
        <dbReference type="EMBL" id="KAF9618340.1"/>
    </source>
</evidence>
<reference evidence="2 3" key="1">
    <citation type="submission" date="2020-10" db="EMBL/GenBank/DDBJ databases">
        <title>The Coptis chinensis genome and diversification of protoberbering-type alkaloids.</title>
        <authorList>
            <person name="Wang B."/>
            <person name="Shu S."/>
            <person name="Song C."/>
            <person name="Liu Y."/>
        </authorList>
    </citation>
    <scope>NUCLEOTIDE SEQUENCE [LARGE SCALE GENOMIC DNA]</scope>
    <source>
        <strain evidence="2">HL-2020</strain>
        <tissue evidence="2">Leaf</tissue>
    </source>
</reference>
<gene>
    <name evidence="2" type="ORF">IFM89_000975</name>
</gene>
<proteinExistence type="predicted"/>
<sequence>MWRSTHLLLNCDFSLLQFSIAEMLGRSIKSLMFNTPINNKSRIVSLL</sequence>